<dbReference type="SUPFAM" id="SSF54534">
    <property type="entry name" value="FKBP-like"/>
    <property type="match status" value="1"/>
</dbReference>
<evidence type="ECO:0000256" key="6">
    <source>
        <dbReference type="SAM" id="SignalP"/>
    </source>
</evidence>
<proteinExistence type="predicted"/>
<dbReference type="Gene3D" id="3.10.50.40">
    <property type="match status" value="1"/>
</dbReference>
<evidence type="ECO:0000256" key="3">
    <source>
        <dbReference type="ARBA" id="ARBA00023110"/>
    </source>
</evidence>
<keyword evidence="6" id="KW-0732">Signal</keyword>
<protein>
    <recommendedName>
        <fullName evidence="2 5">peptidylprolyl isomerase</fullName>
        <ecNumber evidence="2 5">5.2.1.8</ecNumber>
    </recommendedName>
</protein>
<accession>A0A7S3DTD6</accession>
<evidence type="ECO:0000256" key="5">
    <source>
        <dbReference type="PROSITE-ProRule" id="PRU00277"/>
    </source>
</evidence>
<keyword evidence="4 5" id="KW-0413">Isomerase</keyword>
<organism evidence="8">
    <name type="scientific">Entomoneis paludosa</name>
    <dbReference type="NCBI Taxonomy" id="265537"/>
    <lineage>
        <taxon>Eukaryota</taxon>
        <taxon>Sar</taxon>
        <taxon>Stramenopiles</taxon>
        <taxon>Ochrophyta</taxon>
        <taxon>Bacillariophyta</taxon>
        <taxon>Bacillariophyceae</taxon>
        <taxon>Bacillariophycidae</taxon>
        <taxon>Entomoneidaceae</taxon>
        <taxon>Entomoneis</taxon>
    </lineage>
</organism>
<evidence type="ECO:0000256" key="4">
    <source>
        <dbReference type="ARBA" id="ARBA00023235"/>
    </source>
</evidence>
<dbReference type="InterPro" id="IPR046357">
    <property type="entry name" value="PPIase_dom_sf"/>
</dbReference>
<dbReference type="PROSITE" id="PS50059">
    <property type="entry name" value="FKBP_PPIASE"/>
    <property type="match status" value="1"/>
</dbReference>
<dbReference type="PANTHER" id="PTHR43811:SF19">
    <property type="entry name" value="39 KDA FK506-BINDING NUCLEAR PROTEIN"/>
    <property type="match status" value="1"/>
</dbReference>
<reference evidence="8" key="1">
    <citation type="submission" date="2021-01" db="EMBL/GenBank/DDBJ databases">
        <authorList>
            <person name="Corre E."/>
            <person name="Pelletier E."/>
            <person name="Niang G."/>
            <person name="Scheremetjew M."/>
            <person name="Finn R."/>
            <person name="Kale V."/>
            <person name="Holt S."/>
            <person name="Cochrane G."/>
            <person name="Meng A."/>
            <person name="Brown T."/>
            <person name="Cohen L."/>
        </authorList>
    </citation>
    <scope>NUCLEOTIDE SEQUENCE</scope>
    <source>
        <strain evidence="8">CCMP125</strain>
    </source>
</reference>
<evidence type="ECO:0000256" key="2">
    <source>
        <dbReference type="ARBA" id="ARBA00013194"/>
    </source>
</evidence>
<evidence type="ECO:0000256" key="1">
    <source>
        <dbReference type="ARBA" id="ARBA00000971"/>
    </source>
</evidence>
<comment type="catalytic activity">
    <reaction evidence="1 5">
        <text>[protein]-peptidylproline (omega=180) = [protein]-peptidylproline (omega=0)</text>
        <dbReference type="Rhea" id="RHEA:16237"/>
        <dbReference type="Rhea" id="RHEA-COMP:10747"/>
        <dbReference type="Rhea" id="RHEA-COMP:10748"/>
        <dbReference type="ChEBI" id="CHEBI:83833"/>
        <dbReference type="ChEBI" id="CHEBI:83834"/>
        <dbReference type="EC" id="5.2.1.8"/>
    </reaction>
</comment>
<feature type="domain" description="PPIase FKBP-type" evidence="7">
    <location>
        <begin position="93"/>
        <end position="185"/>
    </location>
</feature>
<dbReference type="Pfam" id="PF00254">
    <property type="entry name" value="FKBP_C"/>
    <property type="match status" value="1"/>
</dbReference>
<feature type="chain" id="PRO_5030975330" description="peptidylprolyl isomerase" evidence="6">
    <location>
        <begin position="17"/>
        <end position="198"/>
    </location>
</feature>
<gene>
    <name evidence="8" type="ORF">APAL1065_LOCUS18668</name>
</gene>
<keyword evidence="3 5" id="KW-0697">Rotamase</keyword>
<dbReference type="AlphaFoldDB" id="A0A7S3DTD6"/>
<dbReference type="InterPro" id="IPR001179">
    <property type="entry name" value="PPIase_FKBP_dom"/>
</dbReference>
<sequence length="198" mass="20807">MFKTLTLLALATSTQAWVSSPVSSRTSSALAATKSDVSSRKEFMSTLVQTAMGAAVVSAMPLAARAEDDVTTLPNGVSYKVVKSGDGPKPDIGELAAIRFAAYANDFKIDDIFETPEPYYTRVGSGGLLKGVESVLPTMRVGDRWVLTVPGELAFGSKGRPASAGKPRIPGNAVITFDVEMVGLPGKEPELIELIGDV</sequence>
<name>A0A7S3DTD6_9STRA</name>
<evidence type="ECO:0000313" key="8">
    <source>
        <dbReference type="EMBL" id="CAD9978959.1"/>
    </source>
</evidence>
<evidence type="ECO:0000259" key="7">
    <source>
        <dbReference type="PROSITE" id="PS50059"/>
    </source>
</evidence>
<dbReference type="EC" id="5.2.1.8" evidence="2 5"/>
<dbReference type="GO" id="GO:0003755">
    <property type="term" value="F:peptidyl-prolyl cis-trans isomerase activity"/>
    <property type="evidence" value="ECO:0007669"/>
    <property type="project" value="UniProtKB-KW"/>
</dbReference>
<feature type="signal peptide" evidence="6">
    <location>
        <begin position="1"/>
        <end position="16"/>
    </location>
</feature>
<dbReference type="PANTHER" id="PTHR43811">
    <property type="entry name" value="FKBP-TYPE PEPTIDYL-PROLYL CIS-TRANS ISOMERASE FKPA"/>
    <property type="match status" value="1"/>
</dbReference>
<dbReference type="EMBL" id="HBHT01027786">
    <property type="protein sequence ID" value="CAD9978959.1"/>
    <property type="molecule type" value="Transcribed_RNA"/>
</dbReference>